<dbReference type="EMBL" id="HBIX01001565">
    <property type="protein sequence ID" value="CAE0708442.1"/>
    <property type="molecule type" value="Transcribed_RNA"/>
</dbReference>
<proteinExistence type="predicted"/>
<protein>
    <recommendedName>
        <fullName evidence="4">F-box domain-containing protein</fullName>
    </recommendedName>
</protein>
<feature type="coiled-coil region" evidence="1">
    <location>
        <begin position="498"/>
        <end position="550"/>
    </location>
</feature>
<feature type="compositionally biased region" description="Polar residues" evidence="2">
    <location>
        <begin position="433"/>
        <end position="460"/>
    </location>
</feature>
<evidence type="ECO:0000256" key="1">
    <source>
        <dbReference type="SAM" id="Coils"/>
    </source>
</evidence>
<keyword evidence="1" id="KW-0175">Coiled coil</keyword>
<dbReference type="InterPro" id="IPR036047">
    <property type="entry name" value="F-box-like_dom_sf"/>
</dbReference>
<gene>
    <name evidence="3" type="ORF">PAUS00366_LOCUS1162</name>
</gene>
<reference evidence="3" key="1">
    <citation type="submission" date="2021-01" db="EMBL/GenBank/DDBJ databases">
        <authorList>
            <person name="Corre E."/>
            <person name="Pelletier E."/>
            <person name="Niang G."/>
            <person name="Scheremetjew M."/>
            <person name="Finn R."/>
            <person name="Kale V."/>
            <person name="Holt S."/>
            <person name="Cochrane G."/>
            <person name="Meng A."/>
            <person name="Brown T."/>
            <person name="Cohen L."/>
        </authorList>
    </citation>
    <scope>NUCLEOTIDE SEQUENCE</scope>
    <source>
        <strain evidence="3">10249 10 AB</strain>
    </source>
</reference>
<dbReference type="AlphaFoldDB" id="A0A7S4EEQ0"/>
<name>A0A7S4EEQ0_9STRA</name>
<feature type="region of interest" description="Disordered" evidence="2">
    <location>
        <begin position="416"/>
        <end position="460"/>
    </location>
</feature>
<evidence type="ECO:0000313" key="3">
    <source>
        <dbReference type="EMBL" id="CAE0708442.1"/>
    </source>
</evidence>
<dbReference type="SUPFAM" id="SSF81383">
    <property type="entry name" value="F-box domain"/>
    <property type="match status" value="1"/>
</dbReference>
<feature type="compositionally biased region" description="Polar residues" evidence="2">
    <location>
        <begin position="332"/>
        <end position="343"/>
    </location>
</feature>
<organism evidence="3">
    <name type="scientific">Pseudo-nitzschia australis</name>
    <dbReference type="NCBI Taxonomy" id="44445"/>
    <lineage>
        <taxon>Eukaryota</taxon>
        <taxon>Sar</taxon>
        <taxon>Stramenopiles</taxon>
        <taxon>Ochrophyta</taxon>
        <taxon>Bacillariophyta</taxon>
        <taxon>Bacillariophyceae</taxon>
        <taxon>Bacillariophycidae</taxon>
        <taxon>Bacillariales</taxon>
        <taxon>Bacillariaceae</taxon>
        <taxon>Pseudo-nitzschia</taxon>
    </lineage>
</organism>
<dbReference type="Gene3D" id="1.20.1280.50">
    <property type="match status" value="1"/>
</dbReference>
<evidence type="ECO:0008006" key="4">
    <source>
        <dbReference type="Google" id="ProtNLM"/>
    </source>
</evidence>
<evidence type="ECO:0000256" key="2">
    <source>
        <dbReference type="SAM" id="MobiDB-lite"/>
    </source>
</evidence>
<feature type="region of interest" description="Disordered" evidence="2">
    <location>
        <begin position="332"/>
        <end position="358"/>
    </location>
</feature>
<feature type="region of interest" description="Disordered" evidence="2">
    <location>
        <begin position="288"/>
        <end position="318"/>
    </location>
</feature>
<feature type="region of interest" description="Disordered" evidence="2">
    <location>
        <begin position="602"/>
        <end position="675"/>
    </location>
</feature>
<sequence length="964" mass="105948">MDITTKAFDELLSELIPEVEAEANHLVGAPTIGTATASDPLDAIDSLDWSLLSSEETQLVPSDRTSCHFRNESNPINAVHMHVQDNARIPNYNYPVDRSNSNSISNKTLSSRNKTYTSDALLASNREPKNSMAEIFLNEESRYRKSLSQSYEVMDDAIFTEIEELAAVSANPTPWLDNITYTNLEETKMPAISTLPTPAPEPEAYMKVPALAPEFVAPCHPHQSSYYPYGRHHQLPIPERSSPPPRVKKEIDPSFSKNTAGQRSEVMAEAVAIAAEIVRTTNNDVPSVVQTASPKVPAPTKGNIAATEGVEEPPSTNLSMPIVKKKESASIPHTSTTAGQPNRNHPLIAKTNDPAIKPSTTTQLKSISKNGGIGLTFTNGQLLRQRANAKPPPHAAAHTVRRASLLAATNRKSQYGFGGNHTIPSVPAPPTIRSVSKSRTSHTPKQITTTKKPSGVTTSSAFKPEFPVRISFPPVLPSGGHLTLPIVNNTGSAYERKKQKAKNARVKLNESIESLSVAVSLAGSQSRSRIDQLENEVTTTECRQKSIQVNQEGIRLAENAKKWDRPSFVGTAASVIISLNAQCEALMAELIATQKLLNAARNSNGDNSRDMDSKNQSEGSVGVHGSTIDPTPTNANAEGKNSNTERTETVASHQNHKRQKQPVDLVRDNLSPNKRPRVDSKMVQALAHAHAQNSLSRDEIIYGEVAKMLDPVSLCRCMSVCKLWKETKAFQDDGVWLNLAVNRFGFYNVRQWNENLKDEDDEEQKISNKYLFKKMNAHNVMPHYSQDGLSLLGNGKITGKISGWAFLVERSNGETLRSVKRDPRSGASGGGGYQSKPVVQLRILVQNTGMASQPVILKSQNIGVDVSTRRRGGEFEEISWDDRFKKIVWNMDGTIRLPRRSSNKGFQEDLCFLELFEAVVLEVNINARSCSTISKFQDRSNFTKVLVSLDGTTVPMVIPFLKHK</sequence>
<accession>A0A7S4EEQ0</accession>
<feature type="compositionally biased region" description="Polar residues" evidence="2">
    <location>
        <begin position="628"/>
        <end position="642"/>
    </location>
</feature>